<dbReference type="EMBL" id="JAURVH010001520">
    <property type="protein sequence ID" value="KAK5925537.1"/>
    <property type="molecule type" value="Genomic_DNA"/>
</dbReference>
<dbReference type="InterPro" id="IPR000477">
    <property type="entry name" value="RT_dom"/>
</dbReference>
<dbReference type="AlphaFoldDB" id="A0AAN8HS18"/>
<reference evidence="4 5" key="1">
    <citation type="journal article" date="2023" name="Mol. Biol. Evol.">
        <title>Genomics of Secondarily Temperate Adaptation in the Only Non-Antarctic Icefish.</title>
        <authorList>
            <person name="Rivera-Colon A.G."/>
            <person name="Rayamajhi N."/>
            <person name="Minhas B.F."/>
            <person name="Madrigal G."/>
            <person name="Bilyk K.T."/>
            <person name="Yoon V."/>
            <person name="Hune M."/>
            <person name="Gregory S."/>
            <person name="Cheng C.H.C."/>
            <person name="Catchen J.M."/>
        </authorList>
    </citation>
    <scope>NUCLEOTIDE SEQUENCE [LARGE SCALE GENOMIC DNA]</scope>
    <source>
        <tissue evidence="4">White muscle</tissue>
    </source>
</reference>
<protein>
    <recommendedName>
        <fullName evidence="2">ribonuclease H</fullName>
        <ecNumber evidence="2">3.1.26.4</ecNumber>
    </recommendedName>
</protein>
<evidence type="ECO:0000256" key="1">
    <source>
        <dbReference type="ARBA" id="ARBA00010879"/>
    </source>
</evidence>
<dbReference type="Gene3D" id="3.30.70.270">
    <property type="match status" value="1"/>
</dbReference>
<dbReference type="Pfam" id="PF00078">
    <property type="entry name" value="RVT_1"/>
    <property type="match status" value="1"/>
</dbReference>
<dbReference type="GO" id="GO:0004523">
    <property type="term" value="F:RNA-DNA hybrid ribonuclease activity"/>
    <property type="evidence" value="ECO:0007669"/>
    <property type="project" value="UniProtKB-EC"/>
</dbReference>
<comment type="caution">
    <text evidence="4">The sequence shown here is derived from an EMBL/GenBank/DDBJ whole genome shotgun (WGS) entry which is preliminary data.</text>
</comment>
<accession>A0AAN8HS18</accession>
<name>A0AAN8HS18_CHAGU</name>
<keyword evidence="5" id="KW-1185">Reference proteome</keyword>
<dbReference type="InterPro" id="IPR043128">
    <property type="entry name" value="Rev_trsase/Diguanyl_cyclase"/>
</dbReference>
<dbReference type="InterPro" id="IPR051320">
    <property type="entry name" value="Viral_Replic_Matur_Polypro"/>
</dbReference>
<dbReference type="Proteomes" id="UP001331515">
    <property type="component" value="Unassembled WGS sequence"/>
</dbReference>
<feature type="domain" description="Reverse transcriptase" evidence="3">
    <location>
        <begin position="261"/>
        <end position="412"/>
    </location>
</feature>
<dbReference type="PANTHER" id="PTHR33064">
    <property type="entry name" value="POL PROTEIN"/>
    <property type="match status" value="1"/>
</dbReference>
<dbReference type="Gene3D" id="3.10.10.10">
    <property type="entry name" value="HIV Type 1 Reverse Transcriptase, subunit A, domain 1"/>
    <property type="match status" value="1"/>
</dbReference>
<gene>
    <name evidence="4" type="ORF">CgunFtcFv8_018052</name>
</gene>
<organism evidence="4 5">
    <name type="scientific">Champsocephalus gunnari</name>
    <name type="common">Mackerel icefish</name>
    <dbReference type="NCBI Taxonomy" id="52237"/>
    <lineage>
        <taxon>Eukaryota</taxon>
        <taxon>Metazoa</taxon>
        <taxon>Chordata</taxon>
        <taxon>Craniata</taxon>
        <taxon>Vertebrata</taxon>
        <taxon>Euteleostomi</taxon>
        <taxon>Actinopterygii</taxon>
        <taxon>Neopterygii</taxon>
        <taxon>Teleostei</taxon>
        <taxon>Neoteleostei</taxon>
        <taxon>Acanthomorphata</taxon>
        <taxon>Eupercaria</taxon>
        <taxon>Perciformes</taxon>
        <taxon>Notothenioidei</taxon>
        <taxon>Channichthyidae</taxon>
        <taxon>Champsocephalus</taxon>
    </lineage>
</organism>
<dbReference type="InterPro" id="IPR043502">
    <property type="entry name" value="DNA/RNA_pol_sf"/>
</dbReference>
<evidence type="ECO:0000313" key="4">
    <source>
        <dbReference type="EMBL" id="KAK5925537.1"/>
    </source>
</evidence>
<dbReference type="PROSITE" id="PS50878">
    <property type="entry name" value="RT_POL"/>
    <property type="match status" value="1"/>
</dbReference>
<dbReference type="SUPFAM" id="SSF56672">
    <property type="entry name" value="DNA/RNA polymerases"/>
    <property type="match status" value="1"/>
</dbReference>
<comment type="similarity">
    <text evidence="1">Belongs to the beta type-B retroviral polymerase family. HERV class-II K(HML-2) pol subfamily.</text>
</comment>
<proteinExistence type="inferred from homology"/>
<sequence>MLLAQSCNPAAFQETTIYWGLLTRPLEEAKARDSLYGKFSLWKPWIQAIHPYSPPKDPPHVTFFYSRSPFDETFAEEWDDKKYDQTDGVCTGRIFISEVGVAAEVFLDLDQDYWYRMGPESVPHITLLLGPASEARSLGPFVKKAQTATDWIPTDIPQVEYSPSLKAHAISHSSEEGINYEEVPVVRDHHMDKQDHPDTQSMFDKLPGNLWSKDPYDVGHCILAEPVRFQYTADPPVYALQYPMAQAAKEGIDEIIDGVIRSGVLEDSTDLQWNTPILPVKKAGGKTYRMADDLRRINSRITTPPIPVPNPHVAIAQIGPGHRHFTVIDLANAIFCIPLATDLRHIFSFVHKGHRFQYTRLPQGFNLSPGIFNKVLREQLQDLDLPKDTILVQYVDDLLLASPDADSCLKAT</sequence>
<dbReference type="EC" id="3.1.26.4" evidence="2"/>
<evidence type="ECO:0000313" key="5">
    <source>
        <dbReference type="Proteomes" id="UP001331515"/>
    </source>
</evidence>
<evidence type="ECO:0000256" key="2">
    <source>
        <dbReference type="ARBA" id="ARBA00012180"/>
    </source>
</evidence>
<dbReference type="PANTHER" id="PTHR33064:SF37">
    <property type="entry name" value="RIBONUCLEASE H"/>
    <property type="match status" value="1"/>
</dbReference>
<evidence type="ECO:0000259" key="3">
    <source>
        <dbReference type="PROSITE" id="PS50878"/>
    </source>
</evidence>